<organism evidence="1 2">
    <name type="scientific">Molossus molossus</name>
    <name type="common">Pallas' mastiff bat</name>
    <name type="synonym">Vespertilio molossus</name>
    <dbReference type="NCBI Taxonomy" id="27622"/>
    <lineage>
        <taxon>Eukaryota</taxon>
        <taxon>Metazoa</taxon>
        <taxon>Chordata</taxon>
        <taxon>Craniata</taxon>
        <taxon>Vertebrata</taxon>
        <taxon>Euteleostomi</taxon>
        <taxon>Mammalia</taxon>
        <taxon>Eutheria</taxon>
        <taxon>Laurasiatheria</taxon>
        <taxon>Chiroptera</taxon>
        <taxon>Yangochiroptera</taxon>
        <taxon>Molossidae</taxon>
        <taxon>Molossus</taxon>
    </lineage>
</organism>
<reference evidence="1 2" key="1">
    <citation type="journal article" date="2020" name="Nature">
        <title>Six reference-quality genomes reveal evolution of bat adaptations.</title>
        <authorList>
            <person name="Jebb D."/>
            <person name="Huang Z."/>
            <person name="Pippel M."/>
            <person name="Hughes G.M."/>
            <person name="Lavrichenko K."/>
            <person name="Devanna P."/>
            <person name="Winkler S."/>
            <person name="Jermiin L.S."/>
            <person name="Skirmuntt E.C."/>
            <person name="Katzourakis A."/>
            <person name="Burkitt-Gray L."/>
            <person name="Ray D.A."/>
            <person name="Sullivan K.A.M."/>
            <person name="Roscito J.G."/>
            <person name="Kirilenko B.M."/>
            <person name="Davalos L.M."/>
            <person name="Corthals A.P."/>
            <person name="Power M.L."/>
            <person name="Jones G."/>
            <person name="Ransome R.D."/>
            <person name="Dechmann D.K.N."/>
            <person name="Locatelli A.G."/>
            <person name="Puechmaille S.J."/>
            <person name="Fedrigo O."/>
            <person name="Jarvis E.D."/>
            <person name="Hiller M."/>
            <person name="Vernes S.C."/>
            <person name="Myers E.W."/>
            <person name="Teeling E.C."/>
        </authorList>
    </citation>
    <scope>NUCLEOTIDE SEQUENCE [LARGE SCALE GENOMIC DNA]</scope>
    <source>
        <strain evidence="1">MMolMol1</strain>
        <tissue evidence="1">Muscle</tissue>
    </source>
</reference>
<accession>A0A7J8DC17</accession>
<protein>
    <submittedName>
        <fullName evidence="1">Uncharacterized protein</fullName>
    </submittedName>
</protein>
<dbReference type="EMBL" id="JACASF010000018">
    <property type="protein sequence ID" value="KAF6420678.1"/>
    <property type="molecule type" value="Genomic_DNA"/>
</dbReference>
<comment type="caution">
    <text evidence="1">The sequence shown here is derived from an EMBL/GenBank/DDBJ whole genome shotgun (WGS) entry which is preliminary data.</text>
</comment>
<gene>
    <name evidence="1" type="ORF">HJG59_009401</name>
</gene>
<sequence>MRSLEWTRSPWALCPAASRPLGCGVAGGLDICDLGMCRVCTQTPIGAAPSRAPCQPQGRQRDFWRRGGSGIPGTRQEVCKVRTCRVSEGPASVLLGAYPGLGLRPVSCPWGLSRALLKTLELQGRELDPEKEVSPGSLQTLVPRWAERLCWCPHAARPLGPMSQPDAWQLGACLW</sequence>
<evidence type="ECO:0000313" key="2">
    <source>
        <dbReference type="Proteomes" id="UP000550707"/>
    </source>
</evidence>
<dbReference type="InParanoid" id="A0A7J8DC17"/>
<name>A0A7J8DC17_MOLMO</name>
<proteinExistence type="predicted"/>
<keyword evidence="2" id="KW-1185">Reference proteome</keyword>
<dbReference type="Proteomes" id="UP000550707">
    <property type="component" value="Unassembled WGS sequence"/>
</dbReference>
<evidence type="ECO:0000313" key="1">
    <source>
        <dbReference type="EMBL" id="KAF6420678.1"/>
    </source>
</evidence>
<dbReference type="AlphaFoldDB" id="A0A7J8DC17"/>